<protein>
    <submittedName>
        <fullName evidence="1">Uncharacterized protein</fullName>
    </submittedName>
</protein>
<dbReference type="Proteomes" id="UP000536179">
    <property type="component" value="Unassembled WGS sequence"/>
</dbReference>
<evidence type="ECO:0000313" key="1">
    <source>
        <dbReference type="EMBL" id="MBB3205497.1"/>
    </source>
</evidence>
<comment type="caution">
    <text evidence="1">The sequence shown here is derived from an EMBL/GenBank/DDBJ whole genome shotgun (WGS) entry which is preliminary data.</text>
</comment>
<proteinExistence type="predicted"/>
<dbReference type="EMBL" id="JACHXU010000003">
    <property type="protein sequence ID" value="MBB3205497.1"/>
    <property type="molecule type" value="Genomic_DNA"/>
</dbReference>
<accession>A0A7W5DWJ8</accession>
<name>A0A7W5DWJ8_9BACT</name>
<gene>
    <name evidence="1" type="ORF">FHS27_001297</name>
</gene>
<reference evidence="1 2" key="1">
    <citation type="submission" date="2020-08" db="EMBL/GenBank/DDBJ databases">
        <title>Genomic Encyclopedia of Type Strains, Phase III (KMG-III): the genomes of soil and plant-associated and newly described type strains.</title>
        <authorList>
            <person name="Whitman W."/>
        </authorList>
    </citation>
    <scope>NUCLEOTIDE SEQUENCE [LARGE SCALE GENOMIC DNA]</scope>
    <source>
        <strain evidence="1 2">CECT 8075</strain>
    </source>
</reference>
<organism evidence="1 2">
    <name type="scientific">Aporhodopirellula rubra</name>
    <dbReference type="NCBI Taxonomy" id="980271"/>
    <lineage>
        <taxon>Bacteria</taxon>
        <taxon>Pseudomonadati</taxon>
        <taxon>Planctomycetota</taxon>
        <taxon>Planctomycetia</taxon>
        <taxon>Pirellulales</taxon>
        <taxon>Pirellulaceae</taxon>
        <taxon>Aporhodopirellula</taxon>
    </lineage>
</organism>
<keyword evidence="2" id="KW-1185">Reference proteome</keyword>
<dbReference type="RefSeq" id="WP_184303116.1">
    <property type="nucleotide sequence ID" value="NZ_JACHXU010000003.1"/>
</dbReference>
<dbReference type="AlphaFoldDB" id="A0A7W5DWJ8"/>
<sequence>MIREAIIRKIVERDVAGESLLEDEVRSDDELLHAAAIEDFGSWETALEYSGVRARDVGRSRELTAERTAQQLRRLCTTGYDLAAKVNRSRNRPLYDAALRHHGSWRAALTAAGINLANVSRRRPENFDRETMTLWLCERQAAGQSLVYSEVCLENRDKAMAIRRTFGSWSKAMEAANIAG</sequence>
<evidence type="ECO:0000313" key="2">
    <source>
        <dbReference type="Proteomes" id="UP000536179"/>
    </source>
</evidence>